<keyword evidence="2" id="KW-0479">Metal-binding</keyword>
<keyword evidence="3" id="KW-0677">Repeat</keyword>
<dbReference type="PROSITE" id="PS00028">
    <property type="entry name" value="ZINC_FINGER_C2H2_1"/>
    <property type="match status" value="2"/>
</dbReference>
<gene>
    <name evidence="7" type="ORF">KGM_216076</name>
</gene>
<organism evidence="7 8">
    <name type="scientific">Danaus plexippus plexippus</name>
    <dbReference type="NCBI Taxonomy" id="278856"/>
    <lineage>
        <taxon>Eukaryota</taxon>
        <taxon>Metazoa</taxon>
        <taxon>Ecdysozoa</taxon>
        <taxon>Arthropoda</taxon>
        <taxon>Hexapoda</taxon>
        <taxon>Insecta</taxon>
        <taxon>Pterygota</taxon>
        <taxon>Neoptera</taxon>
        <taxon>Endopterygota</taxon>
        <taxon>Lepidoptera</taxon>
        <taxon>Glossata</taxon>
        <taxon>Ditrysia</taxon>
        <taxon>Papilionoidea</taxon>
        <taxon>Nymphalidae</taxon>
        <taxon>Danainae</taxon>
        <taxon>Danaini</taxon>
        <taxon>Danaina</taxon>
        <taxon>Danaus</taxon>
        <taxon>Danaus</taxon>
    </lineage>
</organism>
<dbReference type="GO" id="GO:0005634">
    <property type="term" value="C:nucleus"/>
    <property type="evidence" value="ECO:0007669"/>
    <property type="project" value="UniProtKB-SubCell"/>
</dbReference>
<evidence type="ECO:0000256" key="5">
    <source>
        <dbReference type="ARBA" id="ARBA00022833"/>
    </source>
</evidence>
<dbReference type="eggNOG" id="ENOG502T9CQ">
    <property type="taxonomic scope" value="Eukaryota"/>
</dbReference>
<accession>A0A212F4I5</accession>
<dbReference type="EMBL" id="AGBW02010367">
    <property type="protein sequence ID" value="OWR48633.1"/>
    <property type="molecule type" value="Genomic_DNA"/>
</dbReference>
<dbReference type="SUPFAM" id="SSF57667">
    <property type="entry name" value="beta-beta-alpha zinc fingers"/>
    <property type="match status" value="1"/>
</dbReference>
<name>A0A212F4I5_DANPL</name>
<keyword evidence="4" id="KW-0863">Zinc-finger</keyword>
<evidence type="ECO:0000256" key="6">
    <source>
        <dbReference type="ARBA" id="ARBA00023242"/>
    </source>
</evidence>
<evidence type="ECO:0000256" key="4">
    <source>
        <dbReference type="ARBA" id="ARBA00022771"/>
    </source>
</evidence>
<sequence length="648" mass="74022">MDKETYETYEYLEADSGDNDTSEFFVVQGDGTFLSVDRPIQYVRQVESAKDNLDESQSCAVYDVTPQQFYVDVDESSELISVSDQFILPGGDNNPYSNSFLLQSASNSKEDHVEQMDEDTIEDTKEDVASTTLSEGGSNKANGDCTEITLSDEQYQLLKRKGWILLEINDKVFLLDTLGLHDITADEKLIQKLKNEIEDDNSEDINQNPVKIEETSYIEPKYEMTEGDENNEEETLHFIVEGDQIIADGNSQEVSEYSENDHEILQVETIEEEQDEAIRVEHDYVQLNSVKDTKCKRENDVLRLKTKFSFRDIPSEIVLGKTTTGKKLVARVVKTEAPVDPKQANLKLAQQNGQQQCTTTLEEFKFENLIQQALRGYDTCSVKDISAAETVVEQLLRVPEFKPAIIERRLMITKVHQYVQDTSGNVFKEGRATLVTGRAVLEGTRGWRFMFLPTMLPRLLGEEDDDDDELQERSEELDDDIFLHIHIRETKDSDGITRISITLNKRHIPIKTMTEMKSRYPKTVFACSACAAVYKTEEGLRLHQETECMETETPLTIDADDTSDLYSVIGTVKEKQYICNQCHLVFNKLNNCQRHVKLHYKQDPENSRQEVPKKTEGAYKCKMCPSTYHHAATLSKHIVSKHIKIRST</sequence>
<dbReference type="GO" id="GO:0008270">
    <property type="term" value="F:zinc ion binding"/>
    <property type="evidence" value="ECO:0007669"/>
    <property type="project" value="UniProtKB-KW"/>
</dbReference>
<evidence type="ECO:0000313" key="7">
    <source>
        <dbReference type="EMBL" id="OWR48633.1"/>
    </source>
</evidence>
<proteinExistence type="predicted"/>
<evidence type="ECO:0000256" key="2">
    <source>
        <dbReference type="ARBA" id="ARBA00022723"/>
    </source>
</evidence>
<dbReference type="Gene3D" id="3.30.160.60">
    <property type="entry name" value="Classic Zinc Finger"/>
    <property type="match status" value="1"/>
</dbReference>
<dbReference type="GO" id="GO:0010468">
    <property type="term" value="P:regulation of gene expression"/>
    <property type="evidence" value="ECO:0007669"/>
    <property type="project" value="TreeGrafter"/>
</dbReference>
<dbReference type="OrthoDB" id="7482721at2759"/>
<dbReference type="KEGG" id="dpl:KGM_216076"/>
<dbReference type="PROSITE" id="PS50157">
    <property type="entry name" value="ZINC_FINGER_C2H2_2"/>
    <property type="match status" value="2"/>
</dbReference>
<keyword evidence="6" id="KW-0539">Nucleus</keyword>
<keyword evidence="8" id="KW-1185">Reference proteome</keyword>
<dbReference type="InterPro" id="IPR050331">
    <property type="entry name" value="Zinc_finger"/>
</dbReference>
<comment type="subcellular location">
    <subcellularLocation>
        <location evidence="1">Nucleus</location>
    </subcellularLocation>
</comment>
<protein>
    <submittedName>
        <fullName evidence="7">Uncharacterized protein</fullName>
    </submittedName>
</protein>
<evidence type="ECO:0000313" key="8">
    <source>
        <dbReference type="Proteomes" id="UP000007151"/>
    </source>
</evidence>
<reference evidence="7 8" key="1">
    <citation type="journal article" date="2011" name="Cell">
        <title>The monarch butterfly genome yields insights into long-distance migration.</title>
        <authorList>
            <person name="Zhan S."/>
            <person name="Merlin C."/>
            <person name="Boore J.L."/>
            <person name="Reppert S.M."/>
        </authorList>
    </citation>
    <scope>NUCLEOTIDE SEQUENCE [LARGE SCALE GENOMIC DNA]</scope>
    <source>
        <strain evidence="7">F-2</strain>
    </source>
</reference>
<dbReference type="AlphaFoldDB" id="A0A212F4I5"/>
<keyword evidence="5" id="KW-0862">Zinc</keyword>
<dbReference type="PANTHER" id="PTHR16515:SF66">
    <property type="entry name" value="C2H2-TYPE DOMAIN-CONTAINING PROTEIN"/>
    <property type="match status" value="1"/>
</dbReference>
<dbReference type="PANTHER" id="PTHR16515">
    <property type="entry name" value="PR DOMAIN ZINC FINGER PROTEIN"/>
    <property type="match status" value="1"/>
</dbReference>
<evidence type="ECO:0000256" key="3">
    <source>
        <dbReference type="ARBA" id="ARBA00022737"/>
    </source>
</evidence>
<dbReference type="InterPro" id="IPR013087">
    <property type="entry name" value="Znf_C2H2_type"/>
</dbReference>
<evidence type="ECO:0000256" key="1">
    <source>
        <dbReference type="ARBA" id="ARBA00004123"/>
    </source>
</evidence>
<comment type="caution">
    <text evidence="7">The sequence shown here is derived from an EMBL/GenBank/DDBJ whole genome shotgun (WGS) entry which is preliminary data.</text>
</comment>
<dbReference type="Proteomes" id="UP000007151">
    <property type="component" value="Unassembled WGS sequence"/>
</dbReference>
<dbReference type="SMART" id="SM00355">
    <property type="entry name" value="ZnF_C2H2"/>
    <property type="match status" value="3"/>
</dbReference>
<dbReference type="InterPro" id="IPR036236">
    <property type="entry name" value="Znf_C2H2_sf"/>
</dbReference>